<evidence type="ECO:0000256" key="1">
    <source>
        <dbReference type="SAM" id="Phobius"/>
    </source>
</evidence>
<protein>
    <submittedName>
        <fullName evidence="2">Uncharacterized protein</fullName>
    </submittedName>
</protein>
<evidence type="ECO:0000313" key="2">
    <source>
        <dbReference type="EMBL" id="MBP1926240.1"/>
    </source>
</evidence>
<dbReference type="Proteomes" id="UP001519342">
    <property type="component" value="Unassembled WGS sequence"/>
</dbReference>
<evidence type="ECO:0000313" key="3">
    <source>
        <dbReference type="Proteomes" id="UP001519342"/>
    </source>
</evidence>
<reference evidence="2 3" key="1">
    <citation type="submission" date="2021-03" db="EMBL/GenBank/DDBJ databases">
        <title>Genomic Encyclopedia of Type Strains, Phase IV (KMG-IV): sequencing the most valuable type-strain genomes for metagenomic binning, comparative biology and taxonomic classification.</title>
        <authorList>
            <person name="Goeker M."/>
        </authorList>
    </citation>
    <scope>NUCLEOTIDE SEQUENCE [LARGE SCALE GENOMIC DNA]</scope>
    <source>
        <strain evidence="2 3">DSM 24004</strain>
    </source>
</reference>
<keyword evidence="3" id="KW-1185">Reference proteome</keyword>
<gene>
    <name evidence="2" type="ORF">J2Z76_002105</name>
</gene>
<keyword evidence="1" id="KW-0472">Membrane</keyword>
<comment type="caution">
    <text evidence="2">The sequence shown here is derived from an EMBL/GenBank/DDBJ whole genome shotgun (WGS) entry which is preliminary data.</text>
</comment>
<proteinExistence type="predicted"/>
<name>A0ABS4GEW1_9FIRM</name>
<sequence>MKDNKFKILYFTIFLMFVGFLFIAVNNAESGAHEEKYNILKDALSRSVVQCYAIEGFYPPDIEYLENNYGLMVDHNKYIISYSIFASNIMPEFDVFNID</sequence>
<accession>A0ABS4GEW1</accession>
<organism evidence="2 3">
    <name type="scientific">Sedimentibacter acidaminivorans</name>
    <dbReference type="NCBI Taxonomy" id="913099"/>
    <lineage>
        <taxon>Bacteria</taxon>
        <taxon>Bacillati</taxon>
        <taxon>Bacillota</taxon>
        <taxon>Tissierellia</taxon>
        <taxon>Sedimentibacter</taxon>
    </lineage>
</organism>
<feature type="transmembrane region" description="Helical" evidence="1">
    <location>
        <begin position="7"/>
        <end position="25"/>
    </location>
</feature>
<keyword evidence="1" id="KW-1133">Transmembrane helix</keyword>
<keyword evidence="1" id="KW-0812">Transmembrane</keyword>
<dbReference type="RefSeq" id="WP_209511979.1">
    <property type="nucleotide sequence ID" value="NZ_JAGGKS010000006.1"/>
</dbReference>
<dbReference type="EMBL" id="JAGGKS010000006">
    <property type="protein sequence ID" value="MBP1926240.1"/>
    <property type="molecule type" value="Genomic_DNA"/>
</dbReference>